<keyword evidence="6" id="KW-0411">Iron-sulfur</keyword>
<dbReference type="InterPro" id="IPR050294">
    <property type="entry name" value="RnfB_subfamily"/>
</dbReference>
<name>A0A0U3EI34_9EURY</name>
<keyword evidence="2" id="KW-0004">4Fe-4S</keyword>
<dbReference type="GO" id="GO:0016491">
    <property type="term" value="F:oxidoreductase activity"/>
    <property type="evidence" value="ECO:0007669"/>
    <property type="project" value="UniProtKB-ARBA"/>
</dbReference>
<gene>
    <name evidence="8" type="primary">porE</name>
    <name evidence="8" type="ORF">sm9_0403</name>
</gene>
<dbReference type="PROSITE" id="PS00198">
    <property type="entry name" value="4FE4S_FER_1"/>
    <property type="match status" value="1"/>
</dbReference>
<dbReference type="Pfam" id="PF25160">
    <property type="entry name" value="LdpA_Fe-S-bd"/>
    <property type="match status" value="1"/>
</dbReference>
<dbReference type="InterPro" id="IPR017900">
    <property type="entry name" value="4Fe4S_Fe_S_CS"/>
</dbReference>
<evidence type="ECO:0000313" key="8">
    <source>
        <dbReference type="EMBL" id="ALT68205.1"/>
    </source>
</evidence>
<dbReference type="GeneID" id="26735378"/>
<keyword evidence="1" id="KW-0813">Transport</keyword>
<dbReference type="InterPro" id="IPR057431">
    <property type="entry name" value="LdpA_Fe-S-bd"/>
</dbReference>
<keyword evidence="5" id="KW-0408">Iron</keyword>
<evidence type="ECO:0000313" key="9">
    <source>
        <dbReference type="Proteomes" id="UP000067738"/>
    </source>
</evidence>
<feature type="domain" description="4Fe-4S ferredoxin-type" evidence="7">
    <location>
        <begin position="62"/>
        <end position="91"/>
    </location>
</feature>
<dbReference type="EMBL" id="CP011266">
    <property type="protein sequence ID" value="ALT68205.1"/>
    <property type="molecule type" value="Genomic_DNA"/>
</dbReference>
<dbReference type="PANTHER" id="PTHR42859">
    <property type="entry name" value="OXIDOREDUCTASE"/>
    <property type="match status" value="1"/>
</dbReference>
<evidence type="ECO:0000256" key="5">
    <source>
        <dbReference type="ARBA" id="ARBA00023004"/>
    </source>
</evidence>
<dbReference type="KEGG" id="mmil:sm9_0403"/>
<dbReference type="OrthoDB" id="2837at2157"/>
<dbReference type="SUPFAM" id="SSF54862">
    <property type="entry name" value="4Fe-4S ferredoxins"/>
    <property type="match status" value="1"/>
</dbReference>
<reference evidence="8 9" key="1">
    <citation type="submission" date="2015-04" db="EMBL/GenBank/DDBJ databases">
        <title>The complete genome sequence of the rumen methanogen Methanobrevibacter millerae SM9.</title>
        <authorList>
            <person name="Leahy S.C."/>
            <person name="Kelly W.J."/>
            <person name="Pacheco D.M."/>
            <person name="Li D."/>
            <person name="Altermann E."/>
            <person name="Attwood G.T."/>
        </authorList>
    </citation>
    <scope>NUCLEOTIDE SEQUENCE [LARGE SCALE GENOMIC DNA]</scope>
    <source>
        <strain evidence="8 9">SM9</strain>
    </source>
</reference>
<keyword evidence="8" id="KW-0670">Pyruvate</keyword>
<dbReference type="AlphaFoldDB" id="A0A0U3EI34"/>
<dbReference type="RefSeq" id="WP_058738547.1">
    <property type="nucleotide sequence ID" value="NZ_CP011266.1"/>
</dbReference>
<dbReference type="Gene3D" id="3.30.70.20">
    <property type="match status" value="2"/>
</dbReference>
<organism evidence="8 9">
    <name type="scientific">Methanobrevibacter millerae</name>
    <dbReference type="NCBI Taxonomy" id="230361"/>
    <lineage>
        <taxon>Archaea</taxon>
        <taxon>Methanobacteriati</taxon>
        <taxon>Methanobacteriota</taxon>
        <taxon>Methanomada group</taxon>
        <taxon>Methanobacteria</taxon>
        <taxon>Methanobacteriales</taxon>
        <taxon>Methanobacteriaceae</taxon>
        <taxon>Methanobrevibacter</taxon>
    </lineage>
</organism>
<evidence type="ECO:0000256" key="3">
    <source>
        <dbReference type="ARBA" id="ARBA00022723"/>
    </source>
</evidence>
<protein>
    <submittedName>
        <fullName evidence="8">Pyruvate ferredoxin oxidoreductase-associated PorE</fullName>
    </submittedName>
</protein>
<evidence type="ECO:0000256" key="4">
    <source>
        <dbReference type="ARBA" id="ARBA00022982"/>
    </source>
</evidence>
<proteinExistence type="predicted"/>
<dbReference type="PROSITE" id="PS51379">
    <property type="entry name" value="4FE4S_FER_2"/>
    <property type="match status" value="1"/>
</dbReference>
<dbReference type="PANTHER" id="PTHR42859:SF10">
    <property type="entry name" value="DIMETHYLSULFOXIDE REDUCTASE CHAIN B"/>
    <property type="match status" value="1"/>
</dbReference>
<sequence>MEKISVNSNMCDGCLNCENMCGSVHTAPRIKIIEHKSSFYGIVCQHCESAPCIKICPTDAISDEKVDTEKCIGCGLCVMVCPFGAMTYTASIAEKCDLCADREEGPACIKACTKRAISILDPAKVKAKNQQKFLSKLAGVYEPDQKKGGIVHVLTSQARARLVLEE</sequence>
<keyword evidence="4" id="KW-0249">Electron transport</keyword>
<dbReference type="InterPro" id="IPR017896">
    <property type="entry name" value="4Fe4S_Fe-S-bd"/>
</dbReference>
<dbReference type="Proteomes" id="UP000067738">
    <property type="component" value="Chromosome"/>
</dbReference>
<evidence type="ECO:0000256" key="6">
    <source>
        <dbReference type="ARBA" id="ARBA00023014"/>
    </source>
</evidence>
<dbReference type="GO" id="GO:0051539">
    <property type="term" value="F:4 iron, 4 sulfur cluster binding"/>
    <property type="evidence" value="ECO:0007669"/>
    <property type="project" value="UniProtKB-KW"/>
</dbReference>
<keyword evidence="3" id="KW-0479">Metal-binding</keyword>
<evidence type="ECO:0000256" key="2">
    <source>
        <dbReference type="ARBA" id="ARBA00022485"/>
    </source>
</evidence>
<accession>A0A0U3EI34</accession>
<evidence type="ECO:0000259" key="7">
    <source>
        <dbReference type="PROSITE" id="PS51379"/>
    </source>
</evidence>
<evidence type="ECO:0000256" key="1">
    <source>
        <dbReference type="ARBA" id="ARBA00022448"/>
    </source>
</evidence>
<keyword evidence="9" id="KW-1185">Reference proteome</keyword>
<dbReference type="GO" id="GO:0046872">
    <property type="term" value="F:metal ion binding"/>
    <property type="evidence" value="ECO:0007669"/>
    <property type="project" value="UniProtKB-KW"/>
</dbReference>
<dbReference type="PATRIC" id="fig|230361.4.peg.416"/>